<dbReference type="InterPro" id="IPR007167">
    <property type="entry name" value="Fe-transptr_FeoA-like"/>
</dbReference>
<keyword evidence="6" id="KW-0805">Transcription regulation</keyword>
<dbReference type="InterPro" id="IPR001367">
    <property type="entry name" value="Fe_dep_repressor"/>
</dbReference>
<dbReference type="Pfam" id="PF01325">
    <property type="entry name" value="Fe_dep_repress"/>
    <property type="match status" value="1"/>
</dbReference>
<dbReference type="SUPFAM" id="SSF46785">
    <property type="entry name" value="Winged helix' DNA-binding domain"/>
    <property type="match status" value="1"/>
</dbReference>
<evidence type="ECO:0000256" key="7">
    <source>
        <dbReference type="ARBA" id="ARBA00023125"/>
    </source>
</evidence>
<dbReference type="GO" id="GO:0005737">
    <property type="term" value="C:cytoplasm"/>
    <property type="evidence" value="ECO:0007669"/>
    <property type="project" value="UniProtKB-SubCell"/>
</dbReference>
<keyword evidence="5" id="KW-0678">Repressor</keyword>
<accession>A0A2Y9C6N8</accession>
<dbReference type="InterPro" id="IPR008988">
    <property type="entry name" value="Transcriptional_repressor_C"/>
</dbReference>
<keyword evidence="7" id="KW-0238">DNA-binding</keyword>
<dbReference type="RefSeq" id="WP_220035176.1">
    <property type="nucleotide sequence ID" value="NZ_QKLZ01000008.1"/>
</dbReference>
<feature type="domain" description="HTH dtxR-type" evidence="12">
    <location>
        <begin position="1"/>
        <end position="68"/>
    </location>
</feature>
<dbReference type="GO" id="GO:0046983">
    <property type="term" value="F:protein dimerization activity"/>
    <property type="evidence" value="ECO:0007669"/>
    <property type="project" value="InterPro"/>
</dbReference>
<dbReference type="InterPro" id="IPR036390">
    <property type="entry name" value="WH_DNA-bd_sf"/>
</dbReference>
<evidence type="ECO:0000313" key="14">
    <source>
        <dbReference type="Proteomes" id="UP000250222"/>
    </source>
</evidence>
<dbReference type="InterPro" id="IPR050536">
    <property type="entry name" value="DtxR_MntR_Metal-Reg"/>
</dbReference>
<keyword evidence="14" id="KW-1185">Reference proteome</keyword>
<dbReference type="Pfam" id="PF04023">
    <property type="entry name" value="FeoA"/>
    <property type="match status" value="1"/>
</dbReference>
<evidence type="ECO:0000256" key="10">
    <source>
        <dbReference type="ARBA" id="ARBA00023211"/>
    </source>
</evidence>
<sequence length="227" mass="24094">MSQLPTSNVTQDYLKAIYAAVEWGGPATSVSALATRMGVSASTASETVRRLADEGLVHHERYGGISLTGSGRQAALAMVRRHRLIETLLVEHLGYGWDEVHDEAEILEHAVSDLLVERIDRLLGHPVRDPHGDPIPTVGGEVTLPPTRPLAQTPAGEGGRVVRISDAEPQVLRHLADVGVHLDAHVAVVEARPYVGTTLFTVTPPGESAGEAVELGDPAVAAVWVTA</sequence>
<dbReference type="GO" id="GO:0003700">
    <property type="term" value="F:DNA-binding transcription factor activity"/>
    <property type="evidence" value="ECO:0007669"/>
    <property type="project" value="InterPro"/>
</dbReference>
<keyword evidence="8" id="KW-0010">Activator</keyword>
<dbReference type="InterPro" id="IPR022689">
    <property type="entry name" value="Iron_dep_repressor"/>
</dbReference>
<dbReference type="AlphaFoldDB" id="A0A2Y9C6N8"/>
<evidence type="ECO:0000256" key="2">
    <source>
        <dbReference type="ARBA" id="ARBA00007871"/>
    </source>
</evidence>
<dbReference type="GO" id="GO:0003677">
    <property type="term" value="F:DNA binding"/>
    <property type="evidence" value="ECO:0007669"/>
    <property type="project" value="UniProtKB-KW"/>
</dbReference>
<dbReference type="EMBL" id="UETB01000008">
    <property type="protein sequence ID" value="SSA43343.1"/>
    <property type="molecule type" value="Genomic_DNA"/>
</dbReference>
<gene>
    <name evidence="13" type="ORF">SAMN05216184_108107</name>
</gene>
<dbReference type="SMART" id="SM00899">
    <property type="entry name" value="FeoA"/>
    <property type="match status" value="1"/>
</dbReference>
<keyword evidence="9" id="KW-0804">Transcription</keyword>
<name>A0A2Y9C6N8_9MICO</name>
<evidence type="ECO:0000256" key="3">
    <source>
        <dbReference type="ARBA" id="ARBA00011738"/>
    </source>
</evidence>
<evidence type="ECO:0000259" key="12">
    <source>
        <dbReference type="PROSITE" id="PS50944"/>
    </source>
</evidence>
<dbReference type="Gene3D" id="1.10.10.10">
    <property type="entry name" value="Winged helix-like DNA-binding domain superfamily/Winged helix DNA-binding domain"/>
    <property type="match status" value="1"/>
</dbReference>
<dbReference type="PANTHER" id="PTHR33238:SF11">
    <property type="entry name" value="TRANSCRIPTIONAL REGULATOR MNTR"/>
    <property type="match status" value="1"/>
</dbReference>
<dbReference type="GO" id="GO:0045892">
    <property type="term" value="P:negative regulation of DNA-templated transcription"/>
    <property type="evidence" value="ECO:0007669"/>
    <property type="project" value="TreeGrafter"/>
</dbReference>
<dbReference type="SMART" id="SM00529">
    <property type="entry name" value="HTH_DTXR"/>
    <property type="match status" value="1"/>
</dbReference>
<organism evidence="13 14">
    <name type="scientific">Georgenia satyanarayanai</name>
    <dbReference type="NCBI Taxonomy" id="860221"/>
    <lineage>
        <taxon>Bacteria</taxon>
        <taxon>Bacillati</taxon>
        <taxon>Actinomycetota</taxon>
        <taxon>Actinomycetes</taxon>
        <taxon>Micrococcales</taxon>
        <taxon>Bogoriellaceae</taxon>
        <taxon>Georgenia</taxon>
    </lineage>
</organism>
<dbReference type="InterPro" id="IPR022687">
    <property type="entry name" value="HTH_DTXR"/>
</dbReference>
<dbReference type="FunFam" id="1.10.60.10:FF:000004">
    <property type="entry name" value="DtxR family transcriptional regulator"/>
    <property type="match status" value="1"/>
</dbReference>
<keyword evidence="4" id="KW-0963">Cytoplasm</keyword>
<evidence type="ECO:0000256" key="5">
    <source>
        <dbReference type="ARBA" id="ARBA00022491"/>
    </source>
</evidence>
<dbReference type="Proteomes" id="UP000250222">
    <property type="component" value="Unassembled WGS sequence"/>
</dbReference>
<dbReference type="InterPro" id="IPR036421">
    <property type="entry name" value="Fe_dep_repressor_sf"/>
</dbReference>
<evidence type="ECO:0000256" key="1">
    <source>
        <dbReference type="ARBA" id="ARBA00004496"/>
    </source>
</evidence>
<comment type="subcellular location">
    <subcellularLocation>
        <location evidence="1">Cytoplasm</location>
    </subcellularLocation>
</comment>
<proteinExistence type="inferred from homology"/>
<comment type="similarity">
    <text evidence="2">Belongs to the DtxR/MntR family.</text>
</comment>
<reference evidence="13 14" key="1">
    <citation type="submission" date="2016-10" db="EMBL/GenBank/DDBJ databases">
        <authorList>
            <person name="Cai Z."/>
        </authorList>
    </citation>
    <scope>NUCLEOTIDE SEQUENCE [LARGE SCALE GENOMIC DNA]</scope>
    <source>
        <strain evidence="13 14">CGMCC 1.10826</strain>
    </source>
</reference>
<dbReference type="GO" id="GO:0046914">
    <property type="term" value="F:transition metal ion binding"/>
    <property type="evidence" value="ECO:0007669"/>
    <property type="project" value="InterPro"/>
</dbReference>
<dbReference type="InterPro" id="IPR036388">
    <property type="entry name" value="WH-like_DNA-bd_sf"/>
</dbReference>
<dbReference type="SUPFAM" id="SSF47979">
    <property type="entry name" value="Iron-dependent repressor protein, dimerization domain"/>
    <property type="match status" value="1"/>
</dbReference>
<dbReference type="PROSITE" id="PS50944">
    <property type="entry name" value="HTH_DTXR"/>
    <property type="match status" value="1"/>
</dbReference>
<evidence type="ECO:0000256" key="11">
    <source>
        <dbReference type="ARBA" id="ARBA00032593"/>
    </source>
</evidence>
<dbReference type="PANTHER" id="PTHR33238">
    <property type="entry name" value="IRON (METAL) DEPENDENT REPRESSOR, DTXR FAMILY"/>
    <property type="match status" value="1"/>
</dbReference>
<evidence type="ECO:0000256" key="8">
    <source>
        <dbReference type="ARBA" id="ARBA00023159"/>
    </source>
</evidence>
<dbReference type="Pfam" id="PF02742">
    <property type="entry name" value="Fe_dep_repr_C"/>
    <property type="match status" value="1"/>
</dbReference>
<protein>
    <recommendedName>
        <fullName evidence="11">Manganese transport regulator</fullName>
    </recommendedName>
</protein>
<evidence type="ECO:0000313" key="13">
    <source>
        <dbReference type="EMBL" id="SSA43343.1"/>
    </source>
</evidence>
<evidence type="ECO:0000256" key="4">
    <source>
        <dbReference type="ARBA" id="ARBA00022490"/>
    </source>
</evidence>
<evidence type="ECO:0000256" key="9">
    <source>
        <dbReference type="ARBA" id="ARBA00023163"/>
    </source>
</evidence>
<keyword evidence="10" id="KW-0464">Manganese</keyword>
<dbReference type="Gene3D" id="1.10.60.10">
    <property type="entry name" value="Iron dependent repressor, metal binding and dimerisation domain"/>
    <property type="match status" value="1"/>
</dbReference>
<comment type="subunit">
    <text evidence="3">Homodimer.</text>
</comment>
<dbReference type="SUPFAM" id="SSF50037">
    <property type="entry name" value="C-terminal domain of transcriptional repressors"/>
    <property type="match status" value="1"/>
</dbReference>
<evidence type="ECO:0000256" key="6">
    <source>
        <dbReference type="ARBA" id="ARBA00023015"/>
    </source>
</evidence>